<dbReference type="eggNOG" id="KOG0703">
    <property type="taxonomic scope" value="Eukaryota"/>
</dbReference>
<dbReference type="STRING" id="3988.B9SB30"/>
<protein>
    <submittedName>
        <fullName evidence="9">ARF GTPase activator, putative</fullName>
    </submittedName>
</protein>
<dbReference type="GO" id="GO:0005543">
    <property type="term" value="F:phospholipid binding"/>
    <property type="evidence" value="ECO:0007669"/>
    <property type="project" value="InterPro"/>
</dbReference>
<dbReference type="AlphaFoldDB" id="B9SB30"/>
<dbReference type="SMART" id="SM00239">
    <property type="entry name" value="C2"/>
    <property type="match status" value="1"/>
</dbReference>
<feature type="domain" description="Arf-GAP" evidence="8">
    <location>
        <begin position="14"/>
        <end position="128"/>
    </location>
</feature>
<dbReference type="InterPro" id="IPR038508">
    <property type="entry name" value="ArfGAP_dom_sf"/>
</dbReference>
<dbReference type="SUPFAM" id="SSF57863">
    <property type="entry name" value="ArfGap/RecO-like zinc finger"/>
    <property type="match status" value="1"/>
</dbReference>
<evidence type="ECO:0000256" key="1">
    <source>
        <dbReference type="ARBA" id="ARBA00022468"/>
    </source>
</evidence>
<dbReference type="InterPro" id="IPR000008">
    <property type="entry name" value="C2_dom"/>
</dbReference>
<dbReference type="PRINTS" id="PR00405">
    <property type="entry name" value="REVINTRACTNG"/>
</dbReference>
<dbReference type="FunFam" id="1.10.220.150:FF:000011">
    <property type="entry name" value="Arf-GAP with dual PH domain-containing protein 1"/>
    <property type="match status" value="1"/>
</dbReference>
<dbReference type="GO" id="GO:0008270">
    <property type="term" value="F:zinc ion binding"/>
    <property type="evidence" value="ECO:0007669"/>
    <property type="project" value="UniProtKB-KW"/>
</dbReference>
<keyword evidence="10" id="KW-1185">Reference proteome</keyword>
<reference evidence="10" key="1">
    <citation type="journal article" date="2010" name="Nat. Biotechnol.">
        <title>Draft genome sequence of the oilseed species Ricinus communis.</title>
        <authorList>
            <person name="Chan A.P."/>
            <person name="Crabtree J."/>
            <person name="Zhao Q."/>
            <person name="Lorenzi H."/>
            <person name="Orvis J."/>
            <person name="Puiu D."/>
            <person name="Melake-Berhan A."/>
            <person name="Jones K.M."/>
            <person name="Redman J."/>
            <person name="Chen G."/>
            <person name="Cahoon E.B."/>
            <person name="Gedil M."/>
            <person name="Stanke M."/>
            <person name="Haas B.J."/>
            <person name="Wortman J.R."/>
            <person name="Fraser-Liggett C.M."/>
            <person name="Ravel J."/>
            <person name="Rabinowicz P.D."/>
        </authorList>
    </citation>
    <scope>NUCLEOTIDE SEQUENCE [LARGE SCALE GENOMIC DNA]</scope>
    <source>
        <strain evidence="10">cv. Hale</strain>
    </source>
</reference>
<dbReference type="PROSITE" id="PS50115">
    <property type="entry name" value="ARFGAP"/>
    <property type="match status" value="1"/>
</dbReference>
<dbReference type="SUPFAM" id="SSF49562">
    <property type="entry name" value="C2 domain (Calcium/lipid-binding domain, CaLB)"/>
    <property type="match status" value="1"/>
</dbReference>
<dbReference type="SMART" id="SM00105">
    <property type="entry name" value="ArfGap"/>
    <property type="match status" value="1"/>
</dbReference>
<evidence type="ECO:0000313" key="9">
    <source>
        <dbReference type="EMBL" id="EEF39221.1"/>
    </source>
</evidence>
<gene>
    <name evidence="9" type="ORF">RCOM_1337990</name>
</gene>
<dbReference type="InterPro" id="IPR035892">
    <property type="entry name" value="C2_domain_sf"/>
</dbReference>
<dbReference type="KEGG" id="rcu:8265523"/>
<dbReference type="PROSITE" id="PS50004">
    <property type="entry name" value="C2"/>
    <property type="match status" value="1"/>
</dbReference>
<dbReference type="Gene3D" id="2.60.40.150">
    <property type="entry name" value="C2 domain"/>
    <property type="match status" value="1"/>
</dbReference>
<dbReference type="InterPro" id="IPR037278">
    <property type="entry name" value="ARFGAP/RecO"/>
</dbReference>
<dbReference type="PANTHER" id="PTHR46220">
    <property type="entry name" value="ADP-RIBOSYLATION FACTOR GTPASE-ACTIVATING PROTEIN AGD12"/>
    <property type="match status" value="1"/>
</dbReference>
<dbReference type="InParanoid" id="B9SB30"/>
<evidence type="ECO:0000313" key="10">
    <source>
        <dbReference type="Proteomes" id="UP000008311"/>
    </source>
</evidence>
<dbReference type="OMA" id="EHYGQMK"/>
<dbReference type="GO" id="GO:0005096">
    <property type="term" value="F:GTPase activator activity"/>
    <property type="evidence" value="ECO:0007669"/>
    <property type="project" value="UniProtKB-KW"/>
</dbReference>
<keyword evidence="4" id="KW-0862">Zinc</keyword>
<accession>B9SB30</accession>
<organism evidence="9 10">
    <name type="scientific">Ricinus communis</name>
    <name type="common">Castor bean</name>
    <dbReference type="NCBI Taxonomy" id="3988"/>
    <lineage>
        <taxon>Eukaryota</taxon>
        <taxon>Viridiplantae</taxon>
        <taxon>Streptophyta</taxon>
        <taxon>Embryophyta</taxon>
        <taxon>Tracheophyta</taxon>
        <taxon>Spermatophyta</taxon>
        <taxon>Magnoliopsida</taxon>
        <taxon>eudicotyledons</taxon>
        <taxon>Gunneridae</taxon>
        <taxon>Pentapetalae</taxon>
        <taxon>rosids</taxon>
        <taxon>fabids</taxon>
        <taxon>Malpighiales</taxon>
        <taxon>Euphorbiaceae</taxon>
        <taxon>Acalyphoideae</taxon>
        <taxon>Acalypheae</taxon>
        <taxon>Ricinus</taxon>
    </lineage>
</organism>
<dbReference type="Proteomes" id="UP000008311">
    <property type="component" value="Unassembled WGS sequence"/>
</dbReference>
<name>B9SB30_RICCO</name>
<dbReference type="InterPro" id="IPR001164">
    <property type="entry name" value="ArfGAP_dom"/>
</dbReference>
<dbReference type="OrthoDB" id="73919at2759"/>
<sequence length="330" mass="36854">MNRVSDLQRPGSGKRRLKDLLLKSDNRFCADCAAPDPKWASANIGVFICLKCCGVHRSLGTHISKVLSVTLDEWSDDEIDAMIEVGGNSTANAIYEAFIPEGVSKPHPDASHDERMRFIRSKYELQEFLKPSLRITSGKSTMSVQSSFSRRFLDSFRIASTSQTSEEGMVEFIGLLKVKVKNGTNLAIRDMMSSDPYVVLTLGKQTVQTTVVRSNLNPVWNEELMLSVPQNFGPVKLQVFDHDTFSADDIMGEAEIDVQPLITSAMAFGRPDMFGNMQIGKWLKSNDNALMEDSIINIVDGKVKQEISLKLQNVESGELQLEMQWIPLEQ</sequence>
<dbReference type="Pfam" id="PF00168">
    <property type="entry name" value="C2"/>
    <property type="match status" value="1"/>
</dbReference>
<feature type="domain" description="C2" evidence="7">
    <location>
        <begin position="157"/>
        <end position="272"/>
    </location>
</feature>
<dbReference type="InterPro" id="IPR044518">
    <property type="entry name" value="ARF_GAP_AGD11/12/13"/>
</dbReference>
<dbReference type="CDD" id="cd04038">
    <property type="entry name" value="C2_ArfGAP"/>
    <property type="match status" value="1"/>
</dbReference>
<dbReference type="eggNOG" id="KOG1030">
    <property type="taxonomic scope" value="Eukaryota"/>
</dbReference>
<keyword evidence="2" id="KW-0479">Metal-binding</keyword>
<dbReference type="Gene3D" id="1.10.220.150">
    <property type="entry name" value="Arf GTPase activating protein"/>
    <property type="match status" value="1"/>
</dbReference>
<evidence type="ECO:0000259" key="8">
    <source>
        <dbReference type="PROSITE" id="PS50115"/>
    </source>
</evidence>
<evidence type="ECO:0000256" key="2">
    <source>
        <dbReference type="ARBA" id="ARBA00022723"/>
    </source>
</evidence>
<dbReference type="FunFam" id="2.60.40.150:FF:000190">
    <property type="entry name" value="ADP-ribosylation factor GTPase-activating protein AGD12"/>
    <property type="match status" value="1"/>
</dbReference>
<evidence type="ECO:0000259" key="7">
    <source>
        <dbReference type="PROSITE" id="PS50004"/>
    </source>
</evidence>
<evidence type="ECO:0000256" key="6">
    <source>
        <dbReference type="PROSITE-ProRule" id="PRU00288"/>
    </source>
</evidence>
<dbReference type="EMBL" id="EQ973910">
    <property type="protein sequence ID" value="EEF39221.1"/>
    <property type="molecule type" value="Genomic_DNA"/>
</dbReference>
<evidence type="ECO:0000256" key="3">
    <source>
        <dbReference type="ARBA" id="ARBA00022771"/>
    </source>
</evidence>
<dbReference type="PANTHER" id="PTHR46220:SF1">
    <property type="entry name" value="ADP-RIBOSYLATION FACTOR GTPASE-ACTIVATING PROTEIN AGD12"/>
    <property type="match status" value="1"/>
</dbReference>
<dbReference type="CDD" id="cd08204">
    <property type="entry name" value="ArfGap"/>
    <property type="match status" value="1"/>
</dbReference>
<evidence type="ECO:0000256" key="4">
    <source>
        <dbReference type="ARBA" id="ARBA00022833"/>
    </source>
</evidence>
<dbReference type="FunCoup" id="B9SB30">
    <property type="interactions" value="1016"/>
</dbReference>
<proteinExistence type="predicted"/>
<keyword evidence="1" id="KW-0343">GTPase activation</keyword>
<keyword evidence="5" id="KW-0106">Calcium</keyword>
<keyword evidence="3 6" id="KW-0863">Zinc-finger</keyword>
<dbReference type="Pfam" id="PF01412">
    <property type="entry name" value="ArfGap"/>
    <property type="match status" value="1"/>
</dbReference>
<evidence type="ECO:0000256" key="5">
    <source>
        <dbReference type="ARBA" id="ARBA00022837"/>
    </source>
</evidence>